<name>A0AAN6UJX3_9PEZI</name>
<comment type="caution">
    <text evidence="2">The sequence shown here is derived from an EMBL/GenBank/DDBJ whole genome shotgun (WGS) entry which is preliminary data.</text>
</comment>
<dbReference type="InterPro" id="IPR013078">
    <property type="entry name" value="His_Pase_superF_clade-1"/>
</dbReference>
<dbReference type="SUPFAM" id="SSF53254">
    <property type="entry name" value="Phosphoglycerate mutase-like"/>
    <property type="match status" value="1"/>
</dbReference>
<feature type="compositionally biased region" description="Basic and acidic residues" evidence="1">
    <location>
        <begin position="666"/>
        <end position="684"/>
    </location>
</feature>
<feature type="compositionally biased region" description="Low complexity" evidence="1">
    <location>
        <begin position="464"/>
        <end position="478"/>
    </location>
</feature>
<accession>A0AAN6UJX3</accession>
<dbReference type="InterPro" id="IPR029033">
    <property type="entry name" value="His_PPase_superfam"/>
</dbReference>
<dbReference type="PANTHER" id="PTHR16469">
    <property type="entry name" value="UBIQUITIN-ASSOCIATED AND SH3 DOMAIN-CONTAINING BA-RELATED"/>
    <property type="match status" value="1"/>
</dbReference>
<evidence type="ECO:0008006" key="4">
    <source>
        <dbReference type="Google" id="ProtNLM"/>
    </source>
</evidence>
<evidence type="ECO:0000313" key="3">
    <source>
        <dbReference type="Proteomes" id="UP001304895"/>
    </source>
</evidence>
<feature type="compositionally biased region" description="Low complexity" evidence="1">
    <location>
        <begin position="246"/>
        <end position="274"/>
    </location>
</feature>
<feature type="region of interest" description="Disordered" evidence="1">
    <location>
        <begin position="423"/>
        <end position="448"/>
    </location>
</feature>
<reference evidence="2" key="2">
    <citation type="submission" date="2023-05" db="EMBL/GenBank/DDBJ databases">
        <authorList>
            <consortium name="Lawrence Berkeley National Laboratory"/>
            <person name="Steindorff A."/>
            <person name="Hensen N."/>
            <person name="Bonometti L."/>
            <person name="Westerberg I."/>
            <person name="Brannstrom I.O."/>
            <person name="Guillou S."/>
            <person name="Cros-Aarteil S."/>
            <person name="Calhoun S."/>
            <person name="Haridas S."/>
            <person name="Kuo A."/>
            <person name="Mondo S."/>
            <person name="Pangilinan J."/>
            <person name="Riley R."/>
            <person name="Labutti K."/>
            <person name="Andreopoulos B."/>
            <person name="Lipzen A."/>
            <person name="Chen C."/>
            <person name="Yanf M."/>
            <person name="Daum C."/>
            <person name="Ng V."/>
            <person name="Clum A."/>
            <person name="Ohm R."/>
            <person name="Martin F."/>
            <person name="Silar P."/>
            <person name="Natvig D."/>
            <person name="Lalanne C."/>
            <person name="Gautier V."/>
            <person name="Ament-Velasquez S.L."/>
            <person name="Kruys A."/>
            <person name="Hutchinson M.I."/>
            <person name="Powell A.J."/>
            <person name="Barry K."/>
            <person name="Miller A.N."/>
            <person name="Grigoriev I.V."/>
            <person name="Debuchy R."/>
            <person name="Gladieux P."/>
            <person name="Thoren M.H."/>
            <person name="Johannesson H."/>
        </authorList>
    </citation>
    <scope>NUCLEOTIDE SEQUENCE</scope>
    <source>
        <strain evidence="2">CBS 123565</strain>
    </source>
</reference>
<dbReference type="PANTHER" id="PTHR16469:SF27">
    <property type="entry name" value="UBIQUITIN-ASSOCIATED AND SH3 DOMAIN-CONTAINING BA-RELATED"/>
    <property type="match status" value="1"/>
</dbReference>
<dbReference type="CDD" id="cd07040">
    <property type="entry name" value="HP"/>
    <property type="match status" value="1"/>
</dbReference>
<dbReference type="AlphaFoldDB" id="A0AAN6UJX3"/>
<feature type="region of interest" description="Disordered" evidence="1">
    <location>
        <begin position="461"/>
        <end position="488"/>
    </location>
</feature>
<gene>
    <name evidence="2" type="ORF">BT67DRAFT_304303</name>
</gene>
<feature type="region of interest" description="Disordered" evidence="1">
    <location>
        <begin position="228"/>
        <end position="280"/>
    </location>
</feature>
<keyword evidence="3" id="KW-1185">Reference proteome</keyword>
<feature type="compositionally biased region" description="Gly residues" evidence="1">
    <location>
        <begin position="648"/>
        <end position="657"/>
    </location>
</feature>
<feature type="compositionally biased region" description="Polar residues" evidence="1">
    <location>
        <begin position="596"/>
        <end position="608"/>
    </location>
</feature>
<proteinExistence type="predicted"/>
<dbReference type="Gene3D" id="3.40.50.1240">
    <property type="entry name" value="Phosphoglycerate mutase-like"/>
    <property type="match status" value="2"/>
</dbReference>
<dbReference type="InterPro" id="IPR051710">
    <property type="entry name" value="Phosphatase_SH3-domain"/>
</dbReference>
<dbReference type="SMART" id="SM00855">
    <property type="entry name" value="PGAM"/>
    <property type="match status" value="1"/>
</dbReference>
<reference evidence="2" key="1">
    <citation type="journal article" date="2023" name="Mol. Phylogenet. Evol.">
        <title>Genome-scale phylogeny and comparative genomics of the fungal order Sordariales.</title>
        <authorList>
            <person name="Hensen N."/>
            <person name="Bonometti L."/>
            <person name="Westerberg I."/>
            <person name="Brannstrom I.O."/>
            <person name="Guillou S."/>
            <person name="Cros-Aarteil S."/>
            <person name="Calhoun S."/>
            <person name="Haridas S."/>
            <person name="Kuo A."/>
            <person name="Mondo S."/>
            <person name="Pangilinan J."/>
            <person name="Riley R."/>
            <person name="LaButti K."/>
            <person name="Andreopoulos B."/>
            <person name="Lipzen A."/>
            <person name="Chen C."/>
            <person name="Yan M."/>
            <person name="Daum C."/>
            <person name="Ng V."/>
            <person name="Clum A."/>
            <person name="Steindorff A."/>
            <person name="Ohm R.A."/>
            <person name="Martin F."/>
            <person name="Silar P."/>
            <person name="Natvig D.O."/>
            <person name="Lalanne C."/>
            <person name="Gautier V."/>
            <person name="Ament-Velasquez S.L."/>
            <person name="Kruys A."/>
            <person name="Hutchinson M.I."/>
            <person name="Powell A.J."/>
            <person name="Barry K."/>
            <person name="Miller A.N."/>
            <person name="Grigoriev I.V."/>
            <person name="Debuchy R."/>
            <person name="Gladieux P."/>
            <person name="Hiltunen Thoren M."/>
            <person name="Johannesson H."/>
        </authorList>
    </citation>
    <scope>NUCLEOTIDE SEQUENCE</scope>
    <source>
        <strain evidence="2">CBS 123565</strain>
    </source>
</reference>
<dbReference type="Proteomes" id="UP001304895">
    <property type="component" value="Unassembled WGS sequence"/>
</dbReference>
<protein>
    <recommendedName>
        <fullName evidence="4">Phosphoglycerate mutase</fullName>
    </recommendedName>
</protein>
<organism evidence="2 3">
    <name type="scientific">Trichocladium antarcticum</name>
    <dbReference type="NCBI Taxonomy" id="1450529"/>
    <lineage>
        <taxon>Eukaryota</taxon>
        <taxon>Fungi</taxon>
        <taxon>Dikarya</taxon>
        <taxon>Ascomycota</taxon>
        <taxon>Pezizomycotina</taxon>
        <taxon>Sordariomycetes</taxon>
        <taxon>Sordariomycetidae</taxon>
        <taxon>Sordariales</taxon>
        <taxon>Chaetomiaceae</taxon>
        <taxon>Trichocladium</taxon>
    </lineage>
</organism>
<sequence length="684" mass="74033">MGRPPAYLFVVRHGYRLDTADKQWHLTSPTPYDPPLTYSGWQQAKNLGARIASIIREKAREEELAARQAVDPSARPKRKVYKVILHSSPFLRCIQTSIAIGAGLAFDSTPFWPTVPKADTTAPDAAPNTKPQSTVAPNVLDRRAPAPSAHIRRSVLRIDAFLGEWLSPNYFEFITPPPESVMMLASAKADLLRREDYTLYPSYSTHTHSNSQGHVQGHLQGQLWSPAVRADPVSPPTDGQASGLGSMSALANSLPSSSSVSTQNSHSTQSQRQSPETVGYVPPVPHYAVNGNNAIPPGYVSHARDACVDIDYQWDSTRSPLDWGDGGEFPEEWPDMHKRFRTGVQSLVDWYSTAENPTRMVTKARKESADSLFDEADDVEIESVVILVSHGAGCNALIGAITHQPVLLDVGMTSLTMAVYNPKKGSSGDAKWRDPRSPSGPGKTPPVHELYDMRLLADTDHIRSPAPTSSPSRTPSESNVVDGPRGRHSSFSASSYDFSWTGSGSRGPSANTTLSDIRRDLSNTPLVPRISFAFDSPGIAKGSGVLPYAVTRAPNLGRTPSLWSPILARHEDEDEDDIMLLNFSHEKPAAKPTTPKVEQSSTADSLSQPGREMNPPTSTGTPDVGVDDAIGMSGFSTARRQTPEAGQLGAGPGGLWGGTSPPDEADQIRDISASKRRWTVSERS</sequence>
<evidence type="ECO:0000256" key="1">
    <source>
        <dbReference type="SAM" id="MobiDB-lite"/>
    </source>
</evidence>
<evidence type="ECO:0000313" key="2">
    <source>
        <dbReference type="EMBL" id="KAK4134021.1"/>
    </source>
</evidence>
<dbReference type="EMBL" id="MU853409">
    <property type="protein sequence ID" value="KAK4134021.1"/>
    <property type="molecule type" value="Genomic_DNA"/>
</dbReference>
<feature type="region of interest" description="Disordered" evidence="1">
    <location>
        <begin position="587"/>
        <end position="684"/>
    </location>
</feature>